<dbReference type="Proteomes" id="UP000035763">
    <property type="component" value="Unassembled WGS sequence"/>
</dbReference>
<keyword evidence="1" id="KW-0812">Transmembrane</keyword>
<keyword evidence="3" id="KW-1185">Reference proteome</keyword>
<comment type="caution">
    <text evidence="2">The sequence shown here is derived from an EMBL/GenBank/DDBJ whole genome shotgun (WGS) entry which is preliminary data.</text>
</comment>
<keyword evidence="1" id="KW-1133">Transmembrane helix</keyword>
<keyword evidence="1" id="KW-0472">Membrane</keyword>
<sequence>MAPGSMTTREPRVVAFIVTGALLGFLLGAGIYLLDDSNGQYSARTAFGYLAVFGLLVGALLGAFAAAIVAGRRR</sequence>
<dbReference type="AlphaFoldDB" id="W6JWG8"/>
<dbReference type="STRING" id="1193182.BN11_2730004"/>
<dbReference type="EMBL" id="CAJA01000194">
    <property type="protein sequence ID" value="CCH73427.1"/>
    <property type="molecule type" value="Genomic_DNA"/>
</dbReference>
<evidence type="ECO:0000313" key="2">
    <source>
        <dbReference type="EMBL" id="CCH73427.1"/>
    </source>
</evidence>
<gene>
    <name evidence="2" type="ORF">BN11_2730004</name>
</gene>
<dbReference type="RefSeq" id="WP_048699024.1">
    <property type="nucleotide sequence ID" value="NZ_HG764815.1"/>
</dbReference>
<accession>W6JWG8</accession>
<proteinExistence type="predicted"/>
<protein>
    <recommendedName>
        <fullName evidence="4">Integral membrane protein</fullName>
    </recommendedName>
</protein>
<feature type="transmembrane region" description="Helical" evidence="1">
    <location>
        <begin position="46"/>
        <end position="70"/>
    </location>
</feature>
<evidence type="ECO:0008006" key="4">
    <source>
        <dbReference type="Google" id="ProtNLM"/>
    </source>
</evidence>
<evidence type="ECO:0000256" key="1">
    <source>
        <dbReference type="SAM" id="Phobius"/>
    </source>
</evidence>
<feature type="transmembrane region" description="Helical" evidence="1">
    <location>
        <begin position="12"/>
        <end position="34"/>
    </location>
</feature>
<organism evidence="2 3">
    <name type="scientific">Nostocoides australiense Ben110</name>
    <dbReference type="NCBI Taxonomy" id="1193182"/>
    <lineage>
        <taxon>Bacteria</taxon>
        <taxon>Bacillati</taxon>
        <taxon>Actinomycetota</taxon>
        <taxon>Actinomycetes</taxon>
        <taxon>Micrococcales</taxon>
        <taxon>Intrasporangiaceae</taxon>
        <taxon>Nostocoides</taxon>
    </lineage>
</organism>
<reference evidence="2 3" key="1">
    <citation type="journal article" date="2013" name="ISME J.">
        <title>A metabolic model for members of the genus Tetrasphaera involved in enhanced biological phosphorus removal.</title>
        <authorList>
            <person name="Kristiansen R."/>
            <person name="Nguyen H.T.T."/>
            <person name="Saunders A.M."/>
            <person name="Nielsen J.L."/>
            <person name="Wimmer R."/>
            <person name="Le V.Q."/>
            <person name="McIlroy S.J."/>
            <person name="Petrovski S."/>
            <person name="Seviour R.J."/>
            <person name="Calteau A."/>
            <person name="Nielsen K.L."/>
            <person name="Nielsen P.H."/>
        </authorList>
    </citation>
    <scope>NUCLEOTIDE SEQUENCE [LARGE SCALE GENOMIC DNA]</scope>
    <source>
        <strain evidence="2 3">Ben110</strain>
    </source>
</reference>
<name>W6JWG8_9MICO</name>
<evidence type="ECO:0000313" key="3">
    <source>
        <dbReference type="Proteomes" id="UP000035763"/>
    </source>
</evidence>